<organism evidence="4 5">
    <name type="scientific">Chlorella vulgaris</name>
    <name type="common">Green alga</name>
    <dbReference type="NCBI Taxonomy" id="3077"/>
    <lineage>
        <taxon>Eukaryota</taxon>
        <taxon>Viridiplantae</taxon>
        <taxon>Chlorophyta</taxon>
        <taxon>core chlorophytes</taxon>
        <taxon>Trebouxiophyceae</taxon>
        <taxon>Chlorellales</taxon>
        <taxon>Chlorellaceae</taxon>
        <taxon>Chlorella clade</taxon>
        <taxon>Chlorella</taxon>
    </lineage>
</organism>
<feature type="domain" description="F-box" evidence="3">
    <location>
        <begin position="63"/>
        <end position="97"/>
    </location>
</feature>
<feature type="region of interest" description="Disordered" evidence="2">
    <location>
        <begin position="1"/>
        <end position="25"/>
    </location>
</feature>
<dbReference type="PANTHER" id="PTHR13318">
    <property type="entry name" value="PARTNER OF PAIRED, ISOFORM B-RELATED"/>
    <property type="match status" value="1"/>
</dbReference>
<dbReference type="InterPro" id="IPR001810">
    <property type="entry name" value="F-box_dom"/>
</dbReference>
<dbReference type="Gene3D" id="3.80.10.10">
    <property type="entry name" value="Ribonuclease Inhibitor"/>
    <property type="match status" value="3"/>
</dbReference>
<dbReference type="GO" id="GO:0019005">
    <property type="term" value="C:SCF ubiquitin ligase complex"/>
    <property type="evidence" value="ECO:0007669"/>
    <property type="project" value="TreeGrafter"/>
</dbReference>
<evidence type="ECO:0000256" key="1">
    <source>
        <dbReference type="ARBA" id="ARBA00004430"/>
    </source>
</evidence>
<name>A0A9D4Z023_CHLVU</name>
<comment type="subcellular location">
    <subcellularLocation>
        <location evidence="1">Cytoplasm</location>
        <location evidence="1">Cytoskeleton</location>
        <location evidence="1">Cilium axoneme</location>
    </subcellularLocation>
</comment>
<dbReference type="SMART" id="SM00367">
    <property type="entry name" value="LRR_CC"/>
    <property type="match status" value="10"/>
</dbReference>
<dbReference type="Pfam" id="PF12937">
    <property type="entry name" value="F-box-like"/>
    <property type="match status" value="1"/>
</dbReference>
<gene>
    <name evidence="4" type="ORF">D9Q98_003073</name>
</gene>
<protein>
    <recommendedName>
        <fullName evidence="3">F-box domain-containing protein</fullName>
    </recommendedName>
</protein>
<dbReference type="PANTHER" id="PTHR13318:SF95">
    <property type="entry name" value="F-BOX PROTEIN YLR352W"/>
    <property type="match status" value="1"/>
</dbReference>
<evidence type="ECO:0000313" key="5">
    <source>
        <dbReference type="Proteomes" id="UP001055712"/>
    </source>
</evidence>
<evidence type="ECO:0000313" key="4">
    <source>
        <dbReference type="EMBL" id="KAI3435021.1"/>
    </source>
</evidence>
<evidence type="ECO:0000259" key="3">
    <source>
        <dbReference type="Pfam" id="PF12937"/>
    </source>
</evidence>
<reference evidence="4" key="2">
    <citation type="submission" date="2020-11" db="EMBL/GenBank/DDBJ databases">
        <authorList>
            <person name="Cecchin M."/>
            <person name="Marcolungo L."/>
            <person name="Rossato M."/>
            <person name="Girolomoni L."/>
            <person name="Cosentino E."/>
            <person name="Cuine S."/>
            <person name="Li-Beisson Y."/>
            <person name="Delledonne M."/>
            <person name="Ballottari M."/>
        </authorList>
    </citation>
    <scope>NUCLEOTIDE SEQUENCE</scope>
    <source>
        <strain evidence="4">211/11P</strain>
        <tissue evidence="4">Whole cell</tissue>
    </source>
</reference>
<dbReference type="InterPro" id="IPR006553">
    <property type="entry name" value="Leu-rich_rpt_Cys-con_subtyp"/>
</dbReference>
<keyword evidence="5" id="KW-1185">Reference proteome</keyword>
<accession>A0A9D4Z023</accession>
<proteinExistence type="predicted"/>
<dbReference type="InterPro" id="IPR032675">
    <property type="entry name" value="LRR_dom_sf"/>
</dbReference>
<comment type="caution">
    <text evidence="4">The sequence shown here is derived from an EMBL/GenBank/DDBJ whole genome shotgun (WGS) entry which is preliminary data.</text>
</comment>
<dbReference type="GO" id="GO:0031146">
    <property type="term" value="P:SCF-dependent proteasomal ubiquitin-dependent protein catabolic process"/>
    <property type="evidence" value="ECO:0007669"/>
    <property type="project" value="TreeGrafter"/>
</dbReference>
<dbReference type="AlphaFoldDB" id="A0A9D4Z023"/>
<dbReference type="OrthoDB" id="10257471at2759"/>
<feature type="compositionally biased region" description="Basic and acidic residues" evidence="2">
    <location>
        <begin position="1"/>
        <end position="10"/>
    </location>
</feature>
<dbReference type="SUPFAM" id="SSF52047">
    <property type="entry name" value="RNI-like"/>
    <property type="match status" value="1"/>
</dbReference>
<dbReference type="SUPFAM" id="SSF52058">
    <property type="entry name" value="L domain-like"/>
    <property type="match status" value="1"/>
</dbReference>
<dbReference type="Proteomes" id="UP001055712">
    <property type="component" value="Unassembled WGS sequence"/>
</dbReference>
<dbReference type="EMBL" id="SIDB01000003">
    <property type="protein sequence ID" value="KAI3435021.1"/>
    <property type="molecule type" value="Genomic_DNA"/>
</dbReference>
<sequence length="1183" mass="122530">MTEAEPRASPDDPEPFPKRQRSAMSMSEAHGMGVLGALAASGAVEGDAAKEVVFDNDHLVNVIFGHLRLEDLCSAAMVRRSWRAVTANPSFWTTINLKGRTVMVSKVEHLLTQHSSVRFLNAREVAFEPSHLSTILPLLNQLESLELEKSGYDPSELDSISNHLPSLTRLVLAGGLTGAQYNEWHLLAHAGLQSLVLEAGRSQRLRLSLPSLTSLTLSDYSTTGVQLLDAGRLATVCMTCCGRIQDASLRSWLCLDAQHVALPSLTAVSLCGLPTMLNDSVAALGRRHTSVTRLELLSCGSVSGAAWGTNGSYPALRALNLGLCDGISSQHLSDAVHRLAALQELRVTGCSQITSLRLRSSGLTQLALCGTRTLQEIDLRCSRLAELSISPLNPGMAAAHVLRRIQLVSHAMERLQLSAFPALESVRLQCPNLLDLELLDCQRLGNDVCEGLGGTPASSLDTSGGAAPSAAARAAGGGAPAGGAAAGGYAAGGAAPADGAAAGYAAAAAAAGAVAGDAAAAAFAAAVAAAVGAAAAGGGAGGVVAPLAPPLQPAGDAGPAFAPFCPMLRSLKLTECDGLTEVVLHSQTLQSLQLSQCRWLTGVRLRCPSLTQLALEECTNLERAELRSEAMLGMGLGTCPQLASILLECASIEQLDLRGCNQLEHLSLSCPALRCLDATFCSRLSDGAIASVARCHRLEHLVLAVCNAVTVQGLGALSSLQNLRRLDLSYTPLQDPTPLYAACRYLTSLTLSNNYALRPEALLPLFPCHCHTPGAAPANTTRLALPETAQAAGHTRTASAAARKHALMDGPAAAPPAASRRPLLAGSSGELQLQRPRQQQQQQQPLLPELLDLDISYCSLPSHVLAAVVTRAARLSTLAINGCRGGGVTDHLWPLLHCRAEARATEPAAGTTAGCAAGQPKPAAAAAAAAGGEAAAAGPPTPAGVQPLPPAAERRGLAASLSGPAHHLAAATVTVTVIPAAGQPKPWQRASGSPAAAAAAAHSAGGCWEVSASAPPSRPHLLRSLSMVGSKELRRFCLGLVPAAAVAEMGLLVGDGAVLVSGGQRYLPVSTVLAGLQELRLSLSGHLRSLALGLQHLSDLQLNNCAELQELVLHAPQLKRLAMQACRSMSPQELVAAVSRCPELGELDIQYCPQVTPDVVADLRSVCPRLHTVLFTLQRPGSP</sequence>
<evidence type="ECO:0000256" key="2">
    <source>
        <dbReference type="SAM" id="MobiDB-lite"/>
    </source>
</evidence>
<reference evidence="4" key="1">
    <citation type="journal article" date="2019" name="Plant J.">
        <title>Chlorella vulgaris genome assembly and annotation reveals the molecular basis for metabolic acclimation to high light conditions.</title>
        <authorList>
            <person name="Cecchin M."/>
            <person name="Marcolungo L."/>
            <person name="Rossato M."/>
            <person name="Girolomoni L."/>
            <person name="Cosentino E."/>
            <person name="Cuine S."/>
            <person name="Li-Beisson Y."/>
            <person name="Delledonne M."/>
            <person name="Ballottari M."/>
        </authorList>
    </citation>
    <scope>NUCLEOTIDE SEQUENCE</scope>
    <source>
        <strain evidence="4">211/11P</strain>
    </source>
</reference>
<dbReference type="GO" id="GO:0005930">
    <property type="term" value="C:axoneme"/>
    <property type="evidence" value="ECO:0007669"/>
    <property type="project" value="UniProtKB-SubCell"/>
</dbReference>